<keyword evidence="2" id="KW-0732">Signal</keyword>
<organism evidence="4 5">
    <name type="scientific">Mycoplasma nasistruthionis</name>
    <dbReference type="NCBI Taxonomy" id="353852"/>
    <lineage>
        <taxon>Bacteria</taxon>
        <taxon>Bacillati</taxon>
        <taxon>Mycoplasmatota</taxon>
        <taxon>Mollicutes</taxon>
        <taxon>Mycoplasmataceae</taxon>
        <taxon>Mycoplasma</taxon>
    </lineage>
</organism>
<feature type="region of interest" description="Disordered" evidence="1">
    <location>
        <begin position="23"/>
        <end position="80"/>
    </location>
</feature>
<feature type="signal peptide" evidence="2">
    <location>
        <begin position="1"/>
        <end position="22"/>
    </location>
</feature>
<name>A0A5B7XYK6_9MOLU</name>
<dbReference type="AlphaFoldDB" id="A0A5B7XYK6"/>
<evidence type="ECO:0000259" key="3">
    <source>
        <dbReference type="SMART" id="SM00245"/>
    </source>
</evidence>
<dbReference type="OrthoDB" id="2040956at2"/>
<dbReference type="KEGG" id="mnh:FG904_03110"/>
<evidence type="ECO:0000313" key="5">
    <source>
        <dbReference type="Proteomes" id="UP000305457"/>
    </source>
</evidence>
<dbReference type="SUPFAM" id="SSF52096">
    <property type="entry name" value="ClpP/crotonase"/>
    <property type="match status" value="1"/>
</dbReference>
<dbReference type="Gene3D" id="3.90.226.10">
    <property type="entry name" value="2-enoyl-CoA Hydratase, Chain A, domain 1"/>
    <property type="match status" value="1"/>
</dbReference>
<evidence type="ECO:0000313" key="4">
    <source>
        <dbReference type="EMBL" id="QCZ36973.1"/>
    </source>
</evidence>
<feature type="chain" id="PRO_5022833483" description="Tail specific protease domain-containing protein" evidence="2">
    <location>
        <begin position="23"/>
        <end position="655"/>
    </location>
</feature>
<accession>A0A5B7XYK6</accession>
<protein>
    <recommendedName>
        <fullName evidence="3">Tail specific protease domain-containing protein</fullName>
    </recommendedName>
</protein>
<reference evidence="4 5" key="1">
    <citation type="submission" date="2019-06" db="EMBL/GenBank/DDBJ databases">
        <title>Mycoplasma sp. 2F1A isolated from ostrich.</title>
        <authorList>
            <person name="Spergser J."/>
        </authorList>
    </citation>
    <scope>NUCLEOTIDE SEQUENCE [LARGE SCALE GENOMIC DNA]</scope>
    <source>
        <strain evidence="4 5">2F1A</strain>
    </source>
</reference>
<dbReference type="InterPro" id="IPR005151">
    <property type="entry name" value="Tail-specific_protease"/>
</dbReference>
<dbReference type="GO" id="GO:0006508">
    <property type="term" value="P:proteolysis"/>
    <property type="evidence" value="ECO:0007669"/>
    <property type="project" value="InterPro"/>
</dbReference>
<dbReference type="PROSITE" id="PS00018">
    <property type="entry name" value="EF_HAND_1"/>
    <property type="match status" value="1"/>
</dbReference>
<dbReference type="PROSITE" id="PS51257">
    <property type="entry name" value="PROKAR_LIPOPROTEIN"/>
    <property type="match status" value="1"/>
</dbReference>
<dbReference type="Proteomes" id="UP000305457">
    <property type="component" value="Chromosome"/>
</dbReference>
<dbReference type="EMBL" id="CP040825">
    <property type="protein sequence ID" value="QCZ36973.1"/>
    <property type="molecule type" value="Genomic_DNA"/>
</dbReference>
<feature type="domain" description="Tail specific protease" evidence="3">
    <location>
        <begin position="441"/>
        <end position="636"/>
    </location>
</feature>
<dbReference type="RefSeq" id="WP_139592453.1">
    <property type="nucleotide sequence ID" value="NZ_CP040825.1"/>
</dbReference>
<gene>
    <name evidence="4" type="ORF">FG904_03110</name>
</gene>
<evidence type="ECO:0000256" key="1">
    <source>
        <dbReference type="SAM" id="MobiDB-lite"/>
    </source>
</evidence>
<dbReference type="InterPro" id="IPR029045">
    <property type="entry name" value="ClpP/crotonase-like_dom_sf"/>
</dbReference>
<dbReference type="SMART" id="SM00245">
    <property type="entry name" value="TSPc"/>
    <property type="match status" value="1"/>
</dbReference>
<dbReference type="Pfam" id="PF03572">
    <property type="entry name" value="Peptidase_S41"/>
    <property type="match status" value="1"/>
</dbReference>
<evidence type="ECO:0000256" key="2">
    <source>
        <dbReference type="SAM" id="SignalP"/>
    </source>
</evidence>
<proteinExistence type="predicted"/>
<dbReference type="InterPro" id="IPR018247">
    <property type="entry name" value="EF_Hand_1_Ca_BS"/>
</dbReference>
<dbReference type="GO" id="GO:0008236">
    <property type="term" value="F:serine-type peptidase activity"/>
    <property type="evidence" value="ECO:0007669"/>
    <property type="project" value="InterPro"/>
</dbReference>
<feature type="compositionally biased region" description="Basic and acidic residues" evidence="1">
    <location>
        <begin position="30"/>
        <end position="43"/>
    </location>
</feature>
<sequence length="655" mass="73599">MTKKFKYLAGLLLSVSGILASASCGNPAMETKKPVDKQQEGAPKDLTPTSQPSNPVVKPAPTRENPSQKPVNPEPAEEEVEHNYNITPKSVEFVNVFKQINIPDKQTNIYNVEGFASPYVEFTEMFLVVHKLMGRRGLELENDKKPNTWTYKIEHNGDFSLNWKDNTITFNDSNIFDFKNQDPTNNFKARMQVFPTAISNLDASPTVLNLSNYGIKMIHQNHKTYVPLWLFNLLICSPTYYNLYYNGSQILGQYFGFTDTDPVSAPYRKNQLNNTAQTPEMRLEVYNQLRFIFENFYGLREFKGFTNFEEYIGAENKAGLLSTDINENTKALVNILHGKLRDLHTSYIMPSFYNDPNVNVPNFIENTMHTSLIELTPQLGENAKRVNQFIELKKAADQANSANHQKYGTYNLTFYGNTAFIKFDTFLSGSNVIPGTGQIQDPDTYLLFLDSMQRIQAYNKEVETGNKSQGINGVNAELALPEGSKQIKNIVINLSMNLGGSVTSMDQALGFLTNQEIRRYSYNVLDKVLTQESFKVDANGDGQINNKDVYPGFNWVVLAGNNSFSSANTFTALAKHYKLAKIIGQTTGGGMANIVPIVLSDGTTFQMSSNTTQVVLGENQKPMGVEGGITPDIEVPYDKFFDYQYLDNLINENSK</sequence>